<reference evidence="1" key="1">
    <citation type="submission" date="2021-09" db="EMBL/GenBank/DDBJ databases">
        <title>The genome of Mauremys mutica provides insights into the evolution of semi-aquatic lifestyle.</title>
        <authorList>
            <person name="Gong S."/>
            <person name="Gao Y."/>
        </authorList>
    </citation>
    <scope>NUCLEOTIDE SEQUENCE</scope>
    <source>
        <strain evidence="1">MM-2020</strain>
        <tissue evidence="1">Muscle</tissue>
    </source>
</reference>
<dbReference type="EMBL" id="JAHDVG010000463">
    <property type="protein sequence ID" value="KAH1187021.1"/>
    <property type="molecule type" value="Genomic_DNA"/>
</dbReference>
<dbReference type="AlphaFoldDB" id="A0A9D4BAL0"/>
<accession>A0A9D4BAL0</accession>
<dbReference type="Proteomes" id="UP000827986">
    <property type="component" value="Unassembled WGS sequence"/>
</dbReference>
<proteinExistence type="predicted"/>
<organism evidence="1 2">
    <name type="scientific">Mauremys mutica</name>
    <name type="common">yellowpond turtle</name>
    <dbReference type="NCBI Taxonomy" id="74926"/>
    <lineage>
        <taxon>Eukaryota</taxon>
        <taxon>Metazoa</taxon>
        <taxon>Chordata</taxon>
        <taxon>Craniata</taxon>
        <taxon>Vertebrata</taxon>
        <taxon>Euteleostomi</taxon>
        <taxon>Archelosauria</taxon>
        <taxon>Testudinata</taxon>
        <taxon>Testudines</taxon>
        <taxon>Cryptodira</taxon>
        <taxon>Durocryptodira</taxon>
        <taxon>Testudinoidea</taxon>
        <taxon>Geoemydidae</taxon>
        <taxon>Geoemydinae</taxon>
        <taxon>Mauremys</taxon>
    </lineage>
</organism>
<comment type="caution">
    <text evidence="1">The sequence shown here is derived from an EMBL/GenBank/DDBJ whole genome shotgun (WGS) entry which is preliminary data.</text>
</comment>
<sequence length="226" mass="25668">MDFNLSCIFLYIYVCVYIYNLKTKKPSLHQSCVENMNQLCSPPTLQELAATVVACIDFARGNSDNRVVSPCEEQCVQGCWLEAEMETHLFWAQPPHPLSFIGFKVAEEGCFCFEFWILSFPWQLEVSCTSVWLSSKSVMIKQILRCVEGSFHPISLLCSPQLHIHGKCCLAGLPLFPVQFCFVGQSVGLGWWVKQKALIEHIEDLGPGLRPRYTPLKNMWLIPSSI</sequence>
<protein>
    <submittedName>
        <fullName evidence="1">Uncharacterized protein</fullName>
    </submittedName>
</protein>
<gene>
    <name evidence="1" type="ORF">KIL84_019770</name>
</gene>
<evidence type="ECO:0000313" key="1">
    <source>
        <dbReference type="EMBL" id="KAH1187021.1"/>
    </source>
</evidence>
<name>A0A9D4BAL0_9SAUR</name>
<evidence type="ECO:0000313" key="2">
    <source>
        <dbReference type="Proteomes" id="UP000827986"/>
    </source>
</evidence>
<keyword evidence="2" id="KW-1185">Reference proteome</keyword>